<feature type="region of interest" description="Disordered" evidence="8">
    <location>
        <begin position="380"/>
        <end position="482"/>
    </location>
</feature>
<dbReference type="SUPFAM" id="SSF103657">
    <property type="entry name" value="BAR/IMD domain-like"/>
    <property type="match status" value="1"/>
</dbReference>
<keyword evidence="2" id="KW-0479">Metal-binding</keyword>
<feature type="region of interest" description="Disordered" evidence="8">
    <location>
        <begin position="923"/>
        <end position="964"/>
    </location>
</feature>
<dbReference type="Pfam" id="PF22699">
    <property type="entry name" value="GMIP-like_FCH"/>
    <property type="match status" value="1"/>
</dbReference>
<dbReference type="InterPro" id="IPR051025">
    <property type="entry name" value="RhoGAP"/>
</dbReference>
<dbReference type="SMART" id="SM00055">
    <property type="entry name" value="FCH"/>
    <property type="match status" value="1"/>
</dbReference>
<dbReference type="Pfam" id="PF00620">
    <property type="entry name" value="RhoGAP"/>
    <property type="match status" value="1"/>
</dbReference>
<evidence type="ECO:0000259" key="9">
    <source>
        <dbReference type="PROSITE" id="PS50081"/>
    </source>
</evidence>
<feature type="domain" description="Rho-GAP" evidence="10">
    <location>
        <begin position="565"/>
        <end position="767"/>
    </location>
</feature>
<feature type="domain" description="F-BAR" evidence="11">
    <location>
        <begin position="86"/>
        <end position="356"/>
    </location>
</feature>
<keyword evidence="4" id="KW-0862">Zinc</keyword>
<evidence type="ECO:0000256" key="8">
    <source>
        <dbReference type="SAM" id="MobiDB-lite"/>
    </source>
</evidence>
<dbReference type="Gene3D" id="3.30.60.20">
    <property type="match status" value="1"/>
</dbReference>
<dbReference type="GO" id="GO:0007165">
    <property type="term" value="P:signal transduction"/>
    <property type="evidence" value="ECO:0007669"/>
    <property type="project" value="InterPro"/>
</dbReference>
<dbReference type="OrthoDB" id="79452at2759"/>
<evidence type="ECO:0000256" key="6">
    <source>
        <dbReference type="PROSITE-ProRule" id="PRU01077"/>
    </source>
</evidence>
<dbReference type="GO" id="GO:0008270">
    <property type="term" value="F:zinc ion binding"/>
    <property type="evidence" value="ECO:0007669"/>
    <property type="project" value="UniProtKB-KW"/>
</dbReference>
<dbReference type="InterPro" id="IPR046349">
    <property type="entry name" value="C1-like_sf"/>
</dbReference>
<evidence type="ECO:0000313" key="13">
    <source>
        <dbReference type="Proteomes" id="UP000517892"/>
    </source>
</evidence>
<dbReference type="AlphaFoldDB" id="A0A7K5A9I6"/>
<feature type="non-terminal residue" evidence="12">
    <location>
        <position position="1"/>
    </location>
</feature>
<feature type="region of interest" description="Disordered" evidence="8">
    <location>
        <begin position="820"/>
        <end position="883"/>
    </location>
</feature>
<dbReference type="SUPFAM" id="SSF48350">
    <property type="entry name" value="GTPase activation domain, GAP"/>
    <property type="match status" value="1"/>
</dbReference>
<evidence type="ECO:0000313" key="12">
    <source>
        <dbReference type="EMBL" id="NWR80346.1"/>
    </source>
</evidence>
<organism evidence="12 13">
    <name type="scientific">Centropus unirufus</name>
    <dbReference type="NCBI Taxonomy" id="1118519"/>
    <lineage>
        <taxon>Eukaryota</taxon>
        <taxon>Metazoa</taxon>
        <taxon>Chordata</taxon>
        <taxon>Craniata</taxon>
        <taxon>Vertebrata</taxon>
        <taxon>Euteleostomi</taxon>
        <taxon>Archelosauria</taxon>
        <taxon>Archosauria</taxon>
        <taxon>Dinosauria</taxon>
        <taxon>Saurischia</taxon>
        <taxon>Theropoda</taxon>
        <taxon>Coelurosauria</taxon>
        <taxon>Aves</taxon>
        <taxon>Neognathae</taxon>
        <taxon>Neoaves</taxon>
        <taxon>Otidimorphae</taxon>
        <taxon>Cuculiformes</taxon>
        <taxon>Centropidae</taxon>
        <taxon>Centropus</taxon>
    </lineage>
</organism>
<feature type="coiled-coil region" evidence="7">
    <location>
        <begin position="262"/>
        <end position="289"/>
    </location>
</feature>
<accession>A0A7K5A9I6</accession>
<dbReference type="SMART" id="SM00324">
    <property type="entry name" value="RhoGAP"/>
    <property type="match status" value="1"/>
</dbReference>
<keyword evidence="5 6" id="KW-0175">Coiled coil</keyword>
<dbReference type="Gene3D" id="1.20.1270.60">
    <property type="entry name" value="Arfaptin homology (AH) domain/BAR domain"/>
    <property type="match status" value="1"/>
</dbReference>
<proteinExistence type="predicted"/>
<dbReference type="GO" id="GO:0005096">
    <property type="term" value="F:GTPase activator activity"/>
    <property type="evidence" value="ECO:0007669"/>
    <property type="project" value="UniProtKB-KW"/>
</dbReference>
<feature type="compositionally biased region" description="Polar residues" evidence="8">
    <location>
        <begin position="418"/>
        <end position="455"/>
    </location>
</feature>
<dbReference type="PROSITE" id="PS50238">
    <property type="entry name" value="RHOGAP"/>
    <property type="match status" value="1"/>
</dbReference>
<feature type="non-terminal residue" evidence="12">
    <location>
        <position position="1012"/>
    </location>
</feature>
<dbReference type="SMART" id="SM00109">
    <property type="entry name" value="C1"/>
    <property type="match status" value="1"/>
</dbReference>
<reference evidence="12 13" key="1">
    <citation type="submission" date="2019-09" db="EMBL/GenBank/DDBJ databases">
        <title>Bird 10,000 Genomes (B10K) Project - Family phase.</title>
        <authorList>
            <person name="Zhang G."/>
        </authorList>
    </citation>
    <scope>NUCLEOTIDE SEQUENCE [LARGE SCALE GENOMIC DNA]</scope>
    <source>
        <strain evidence="12">B10K-DU-017-25</strain>
        <tissue evidence="12">Mixed tissue sample</tissue>
    </source>
</reference>
<evidence type="ECO:0000256" key="2">
    <source>
        <dbReference type="ARBA" id="ARBA00022723"/>
    </source>
</evidence>
<dbReference type="PANTHER" id="PTHR15228:SF16">
    <property type="entry name" value="GEM-INTERACTING PROTEIN"/>
    <property type="match status" value="1"/>
</dbReference>
<protein>
    <submittedName>
        <fullName evidence="12">GMIP protein</fullName>
    </submittedName>
</protein>
<sequence>MMIPGLDNQERTPENRKRYSEIFRSLDAIEISIGNAAADMFTGDADSTEDPDLPVESEVIPFGPSRGASAHQPGLISTWVYSVAVQEADEMLIRCEGGIDAALEYAKMWCRYVKELLSWIEKRLSYETEFAKGMVKIAESGRNAICQQHNMPLRVLYSMVLEHDIKVGNSASETVGLLQQKEFYQPLSAKKNEIEKWRKEFKDQWTKEQKRMNESLSSLRKSRLQYLQRCEELEKAKLLSAKAEEDYQSVAVTNPSSATKQLEKRRRSCEDAQTKVQEAEALYKACINDANFRRQELEKVRARIVSHIRKLIYQGDEVLTWVTLRMFKQRQAQSEQIPVGYQYLSEVCKPYKAGEKYLEFIQALQKKDIPMEVFEFEPFAAGGQRSPPSGKKKMALHYTGPPATAKDVGTPEEASRKLLSTNSEQSMNKSFCSDTESLGGSCESRSLDSPTSSPGASDRKLLKAPSTSTMSSSEDFEERDSLQTLDNENGTSQQQFKNILLSSAAQTHRLRKLRGPSKCRECDTFMVSGFECEECCLACHKKCLESLLITCGHKKLPNRVPLFGIDFMQFPRDFPEEIPFVVVKCTSEIEARALGVQGIYRISGSKARVEKLCQAFENGRNLVELSEHSPHDITGVLKHFLKELSVPVMLSHLYNDLITLAKDLQKPGEEKTDCAGFPSDPIQGMKDLLSKLPGSNYNTLRHLIAHLYRVAEKYEENKMSPNNLGIVFGPTLIRPGSGSDVSMSCLVDSGYQAQLVEFLIQNYERVFGMEDLPSSLSLGCENASQEASAEKDEGLQSLNPGQTITLENFSSKHGLNVECVSDNSSSREATDELTLEGAPSPLTADAPEVTTSIRSEPEDLEDSMQEEADGDSTTDPGAEPRCHLSRQPVKYIRMQAKQKPVIPKSPSLPLRATTLASVATEVGAEGNPTYSSSTMDHGLEESSQSRNSLTNTGTLRQQKRGRQQLKHFEITQETARIVSKFQFDDASVPPEPSLGSTGSTEKGEDLNTGTYL</sequence>
<feature type="compositionally biased region" description="Polar residues" evidence="8">
    <location>
        <begin position="928"/>
        <end position="951"/>
    </location>
</feature>
<dbReference type="InterPro" id="IPR031160">
    <property type="entry name" value="F_BAR_dom"/>
</dbReference>
<dbReference type="InterPro" id="IPR000198">
    <property type="entry name" value="RhoGAP_dom"/>
</dbReference>
<dbReference type="CDD" id="cd20816">
    <property type="entry name" value="C1_GMIP-like"/>
    <property type="match status" value="1"/>
</dbReference>
<keyword evidence="13" id="KW-1185">Reference proteome</keyword>
<dbReference type="PROSITE" id="PS51741">
    <property type="entry name" value="F_BAR"/>
    <property type="match status" value="1"/>
</dbReference>
<dbReference type="Proteomes" id="UP000517892">
    <property type="component" value="Unassembled WGS sequence"/>
</dbReference>
<evidence type="ECO:0000256" key="5">
    <source>
        <dbReference type="ARBA" id="ARBA00023054"/>
    </source>
</evidence>
<evidence type="ECO:0000259" key="10">
    <source>
        <dbReference type="PROSITE" id="PS50238"/>
    </source>
</evidence>
<dbReference type="InterPro" id="IPR054713">
    <property type="entry name" value="GMIP/FCHO2-like_FCH"/>
</dbReference>
<dbReference type="InterPro" id="IPR001060">
    <property type="entry name" value="FCH_dom"/>
</dbReference>
<dbReference type="EMBL" id="VYZI01001028">
    <property type="protein sequence ID" value="NWR80346.1"/>
    <property type="molecule type" value="Genomic_DNA"/>
</dbReference>
<feature type="compositionally biased region" description="Acidic residues" evidence="8">
    <location>
        <begin position="858"/>
        <end position="872"/>
    </location>
</feature>
<keyword evidence="1" id="KW-0343">GTPase activation</keyword>
<evidence type="ECO:0000256" key="4">
    <source>
        <dbReference type="ARBA" id="ARBA00022833"/>
    </source>
</evidence>
<dbReference type="InterPro" id="IPR002219">
    <property type="entry name" value="PKC_DAG/PE"/>
</dbReference>
<feature type="region of interest" description="Disordered" evidence="8">
    <location>
        <begin position="981"/>
        <end position="1012"/>
    </location>
</feature>
<dbReference type="GO" id="GO:0051056">
    <property type="term" value="P:regulation of small GTPase mediated signal transduction"/>
    <property type="evidence" value="ECO:0007669"/>
    <property type="project" value="UniProtKB-ARBA"/>
</dbReference>
<dbReference type="SUPFAM" id="SSF57889">
    <property type="entry name" value="Cysteine-rich domain"/>
    <property type="match status" value="1"/>
</dbReference>
<comment type="caution">
    <text evidence="12">The sequence shown here is derived from an EMBL/GenBank/DDBJ whole genome shotgun (WGS) entry which is preliminary data.</text>
</comment>
<dbReference type="CDD" id="cd04408">
    <property type="entry name" value="RhoGAP_GMIP"/>
    <property type="match status" value="1"/>
</dbReference>
<dbReference type="InterPro" id="IPR027267">
    <property type="entry name" value="AH/BAR_dom_sf"/>
</dbReference>
<evidence type="ECO:0000256" key="7">
    <source>
        <dbReference type="SAM" id="Coils"/>
    </source>
</evidence>
<evidence type="ECO:0000256" key="3">
    <source>
        <dbReference type="ARBA" id="ARBA00022771"/>
    </source>
</evidence>
<gene>
    <name evidence="12" type="primary">Gmip</name>
    <name evidence="12" type="ORF">CENUNI_R01010</name>
</gene>
<feature type="domain" description="Phorbol-ester/DAG-type" evidence="9">
    <location>
        <begin position="507"/>
        <end position="551"/>
    </location>
</feature>
<keyword evidence="3" id="KW-0863">Zinc-finger</keyword>
<dbReference type="GO" id="GO:0005886">
    <property type="term" value="C:plasma membrane"/>
    <property type="evidence" value="ECO:0007669"/>
    <property type="project" value="TreeGrafter"/>
</dbReference>
<dbReference type="PROSITE" id="PS00479">
    <property type="entry name" value="ZF_DAG_PE_1"/>
    <property type="match status" value="1"/>
</dbReference>
<dbReference type="PANTHER" id="PTHR15228">
    <property type="entry name" value="SPERMATHECAL PHYSIOLOGY VARIANT"/>
    <property type="match status" value="1"/>
</dbReference>
<dbReference type="PROSITE" id="PS50081">
    <property type="entry name" value="ZF_DAG_PE_2"/>
    <property type="match status" value="1"/>
</dbReference>
<evidence type="ECO:0000259" key="11">
    <source>
        <dbReference type="PROSITE" id="PS51741"/>
    </source>
</evidence>
<dbReference type="InterPro" id="IPR008936">
    <property type="entry name" value="Rho_GTPase_activation_prot"/>
</dbReference>
<dbReference type="Gene3D" id="1.10.555.10">
    <property type="entry name" value="Rho GTPase activation protein"/>
    <property type="match status" value="1"/>
</dbReference>
<name>A0A7K5A9I6_9AVES</name>
<evidence type="ECO:0000256" key="1">
    <source>
        <dbReference type="ARBA" id="ARBA00022468"/>
    </source>
</evidence>